<evidence type="ECO:0000313" key="3">
    <source>
        <dbReference type="Proteomes" id="UP000324758"/>
    </source>
</evidence>
<organism evidence="2 3">
    <name type="scientific">Bradyrhizobium rifense</name>
    <dbReference type="NCBI Taxonomy" id="515499"/>
    <lineage>
        <taxon>Bacteria</taxon>
        <taxon>Pseudomonadati</taxon>
        <taxon>Pseudomonadota</taxon>
        <taxon>Alphaproteobacteria</taxon>
        <taxon>Hyphomicrobiales</taxon>
        <taxon>Nitrobacteraceae</taxon>
        <taxon>Bradyrhizobium</taxon>
    </lineage>
</organism>
<dbReference type="AlphaFoldDB" id="A0A5D3KCX7"/>
<accession>A0A5D3KCX7</accession>
<dbReference type="Proteomes" id="UP000324758">
    <property type="component" value="Unassembled WGS sequence"/>
</dbReference>
<keyword evidence="1" id="KW-1133">Transmembrane helix</keyword>
<dbReference type="Pfam" id="PF14023">
    <property type="entry name" value="Bestrophin-like"/>
    <property type="match status" value="1"/>
</dbReference>
<dbReference type="EMBL" id="VSSS01000030">
    <property type="protein sequence ID" value="TYL93959.1"/>
    <property type="molecule type" value="Genomic_DNA"/>
</dbReference>
<gene>
    <name evidence="2" type="ORF">FXB40_19145</name>
</gene>
<evidence type="ECO:0000313" key="2">
    <source>
        <dbReference type="EMBL" id="TYL93959.1"/>
    </source>
</evidence>
<evidence type="ECO:0000256" key="1">
    <source>
        <dbReference type="SAM" id="Phobius"/>
    </source>
</evidence>
<dbReference type="InterPro" id="IPR025333">
    <property type="entry name" value="DUF4239"/>
</dbReference>
<proteinExistence type="predicted"/>
<keyword evidence="1" id="KW-0812">Transmembrane</keyword>
<dbReference type="OrthoDB" id="4760162at2"/>
<keyword evidence="3" id="KW-1185">Reference proteome</keyword>
<feature type="transmembrane region" description="Helical" evidence="1">
    <location>
        <begin position="140"/>
        <end position="161"/>
    </location>
</feature>
<sequence>MPTSGSKTPAWSGMRRRRPFIRSRGLPYCRVRSLLRRRVPLRISMSRETRRLTASRSGASIARAGLRKLPAGGRERTCAVESQKTLKVGAHRLESLTHDRRKSARKSPMRVPAAWATGLRGVELGGIERNRLRPRRLRRYLMYALSISFLAFVLMCAGTFVGVTVRPLLLEKHVHPDSREVVKMATGLVGTLAALVLGLLISSAKSSFDQKNSQVRQMTATIILLDDLLSQYGPEAAPTRILLRQSVQPLANRIWHEGEAPTGKPVVFQSTAQASSFENQLERLAPKDDAQRSLQSRAIQAFTDGAQIRLQLFAQTGGSIPTPFLVILIFWLSAIFVSFTLFSKTNLIVMVSLFVCALSFAGAIFLVLELDDPFTGLMGISSATLRGALLPLSPA</sequence>
<name>A0A5D3KCX7_9BRAD</name>
<feature type="transmembrane region" description="Helical" evidence="1">
    <location>
        <begin position="348"/>
        <end position="368"/>
    </location>
</feature>
<reference evidence="2 3" key="1">
    <citation type="submission" date="2019-08" db="EMBL/GenBank/DDBJ databases">
        <title>Bradyrhizobium hipponensis sp. nov., a rhizobium isolated from a Lupinus angustifolius root nodule in Tunisia.</title>
        <authorList>
            <person name="Off K."/>
            <person name="Rejili M."/>
            <person name="Mars M."/>
            <person name="Brachmann A."/>
            <person name="Marin M."/>
        </authorList>
    </citation>
    <scope>NUCLEOTIDE SEQUENCE [LARGE SCALE GENOMIC DNA]</scope>
    <source>
        <strain evidence="2 3">CTAW71</strain>
    </source>
</reference>
<keyword evidence="1" id="KW-0472">Membrane</keyword>
<protein>
    <submittedName>
        <fullName evidence="2">DUF4239 domain-containing protein</fullName>
    </submittedName>
</protein>
<comment type="caution">
    <text evidence="2">The sequence shown here is derived from an EMBL/GenBank/DDBJ whole genome shotgun (WGS) entry which is preliminary data.</text>
</comment>
<feature type="transmembrane region" description="Helical" evidence="1">
    <location>
        <begin position="324"/>
        <end position="342"/>
    </location>
</feature>
<feature type="transmembrane region" description="Helical" evidence="1">
    <location>
        <begin position="181"/>
        <end position="201"/>
    </location>
</feature>